<dbReference type="EnsemblMetazoa" id="SSS_5431s_mrna">
    <property type="protein sequence ID" value="KAF7488676.1"/>
    <property type="gene ID" value="SSS_5431"/>
</dbReference>
<dbReference type="OrthoDB" id="10582605at2759"/>
<organism evidence="1">
    <name type="scientific">Sarcoptes scabiei</name>
    <name type="common">Itch mite</name>
    <name type="synonym">Acarus scabiei</name>
    <dbReference type="NCBI Taxonomy" id="52283"/>
    <lineage>
        <taxon>Eukaryota</taxon>
        <taxon>Metazoa</taxon>
        <taxon>Ecdysozoa</taxon>
        <taxon>Arthropoda</taxon>
        <taxon>Chelicerata</taxon>
        <taxon>Arachnida</taxon>
        <taxon>Acari</taxon>
        <taxon>Acariformes</taxon>
        <taxon>Sarcoptiformes</taxon>
        <taxon>Astigmata</taxon>
        <taxon>Psoroptidia</taxon>
        <taxon>Sarcoptoidea</taxon>
        <taxon>Sarcoptidae</taxon>
        <taxon>Sarcoptinae</taxon>
        <taxon>Sarcoptes</taxon>
    </lineage>
</organism>
<reference evidence="2" key="3">
    <citation type="submission" date="2022-06" db="UniProtKB">
        <authorList>
            <consortium name="EnsemblMetazoa"/>
        </authorList>
    </citation>
    <scope>IDENTIFICATION</scope>
</reference>
<sequence>MKTSQKIIMETEIKPTSATVSSKRFVNDDYEYLINCNDLIATCQEALQENDRNFSGQTQPHQQQLEIELEPFRSPPELCVPKFSHQQGESIESTTKLKQQQNQSLINNLMSNSTNCDLLLMNLIPNNQETMIIHRASPSTASSGLGLSLEGDLSSKYFHSDEEFSSYNSNTNELSEMSSEHHHQHRHYHHLHHNQLLSSISSLSPIASMMTTNTVPASTSSSTFPLSNSSSTKAKTLLLNEFIEWLDFIENQLNSVCYCAKIDQDAKGLNNDRDFFPKNSPSISETKFYNENVNSCEYVIENDRLSLENNSDETNGSFRNQNDLKNNEVSKDLSQSLICDCCVDVFRNCNTNGIATDFDFEEETTEDEAEELMMSLFPITDPITKICNLQPQSNLVLSHCSMIDNFERDRSKTATTIKTSDLFLPETMEDWNNIISRHEVNDSSLSQSSQSLLSYQTSNLSDIIFGVAFFVQTSWCVFMCSSNLHVYLLEF</sequence>
<reference evidence="3" key="1">
    <citation type="journal article" date="2020" name="PLoS Negl. Trop. Dis.">
        <title>High-quality nuclear genome for Sarcoptes scabiei-A critical resource for a neglected parasite.</title>
        <authorList>
            <person name="Korhonen P.K."/>
            <person name="Gasser R.B."/>
            <person name="Ma G."/>
            <person name="Wang T."/>
            <person name="Stroehlein A.J."/>
            <person name="Young N.D."/>
            <person name="Ang C.S."/>
            <person name="Fernando D.D."/>
            <person name="Lu H.C."/>
            <person name="Taylor S."/>
            <person name="Reynolds S.L."/>
            <person name="Mofiz E."/>
            <person name="Najaraj S.H."/>
            <person name="Gowda H."/>
            <person name="Madugundu A."/>
            <person name="Renuse S."/>
            <person name="Holt D."/>
            <person name="Pandey A."/>
            <person name="Papenfuss A.T."/>
            <person name="Fischer K."/>
        </authorList>
    </citation>
    <scope>NUCLEOTIDE SEQUENCE [LARGE SCALE GENOMIC DNA]</scope>
</reference>
<evidence type="ECO:0000313" key="1">
    <source>
        <dbReference type="EMBL" id="KAF7488676.1"/>
    </source>
</evidence>
<protein>
    <submittedName>
        <fullName evidence="1 2">Uncharacterized protein</fullName>
    </submittedName>
</protein>
<evidence type="ECO:0000313" key="3">
    <source>
        <dbReference type="Proteomes" id="UP000070412"/>
    </source>
</evidence>
<dbReference type="AlphaFoldDB" id="A0A834R4P3"/>
<reference evidence="1" key="2">
    <citation type="submission" date="2020-01" db="EMBL/GenBank/DDBJ databases">
        <authorList>
            <person name="Korhonen P.K.K."/>
            <person name="Guangxu M.G."/>
            <person name="Wang T.W."/>
            <person name="Stroehlein A.J.S."/>
            <person name="Young N.D."/>
            <person name="Ang C.-S.A."/>
            <person name="Fernando D.W.F."/>
            <person name="Lu H.L."/>
            <person name="Taylor S.T."/>
            <person name="Ehtesham M.E.M."/>
            <person name="Najaraj S.H.N."/>
            <person name="Harsha G.H.G."/>
            <person name="Madugundu A.M."/>
            <person name="Renuse S.R."/>
            <person name="Holt D.H."/>
            <person name="Pandey A.P."/>
            <person name="Papenfuss A.P."/>
            <person name="Gasser R.B.G."/>
            <person name="Fischer K.F."/>
        </authorList>
    </citation>
    <scope>NUCLEOTIDE SEQUENCE</scope>
    <source>
        <strain evidence="1">SSS_KF_BRIS2020</strain>
    </source>
</reference>
<dbReference type="EMBL" id="WVUK01000065">
    <property type="protein sequence ID" value="KAF7488676.1"/>
    <property type="molecule type" value="Genomic_DNA"/>
</dbReference>
<gene>
    <name evidence="1" type="ORF">SSS_5431</name>
</gene>
<proteinExistence type="predicted"/>
<evidence type="ECO:0000313" key="2">
    <source>
        <dbReference type="EnsemblMetazoa" id="KAF7488676.1"/>
    </source>
</evidence>
<dbReference type="Proteomes" id="UP000070412">
    <property type="component" value="Unassembled WGS sequence"/>
</dbReference>
<accession>A0A834R4P3</accession>
<keyword evidence="3" id="KW-1185">Reference proteome</keyword>
<name>A0A834R4P3_SARSC</name>